<dbReference type="Proteomes" id="UP001597287">
    <property type="component" value="Unassembled WGS sequence"/>
</dbReference>
<comment type="caution">
    <text evidence="1">The sequence shown here is derived from an EMBL/GenBank/DDBJ whole genome shotgun (WGS) entry which is preliminary data.</text>
</comment>
<sequence>MNYATVQDMVDRYGEAELVQLTDPDLVAVLEPKAVRALDDAQAFADGFVGRIYRLPLAGCAKPTPVPGQPGAVQMVPPPQLTRIVCDVARYYLYSDLAPEHEVYLRYKAAERELQAIGDGKAVLSCPWGGAPGLQLAGDAPGDAEVYHHFSPRQVTDDSLRGFA</sequence>
<organism evidence="1 2">
    <name type="scientific">Delftia deserti</name>
    <dbReference type="NCBI Taxonomy" id="1651218"/>
    <lineage>
        <taxon>Bacteria</taxon>
        <taxon>Pseudomonadati</taxon>
        <taxon>Pseudomonadota</taxon>
        <taxon>Betaproteobacteria</taxon>
        <taxon>Burkholderiales</taxon>
        <taxon>Comamonadaceae</taxon>
        <taxon>Delftia</taxon>
    </lineage>
</organism>
<dbReference type="Pfam" id="PF07030">
    <property type="entry name" value="Phage_Mu_Gp36"/>
    <property type="match status" value="1"/>
</dbReference>
<dbReference type="RefSeq" id="WP_380104746.1">
    <property type="nucleotide sequence ID" value="NZ_JBHSIH010000001.1"/>
</dbReference>
<proteinExistence type="predicted"/>
<reference evidence="2" key="1">
    <citation type="journal article" date="2019" name="Int. J. Syst. Evol. Microbiol.">
        <title>The Global Catalogue of Microorganisms (GCM) 10K type strain sequencing project: providing services to taxonomists for standard genome sequencing and annotation.</title>
        <authorList>
            <consortium name="The Broad Institute Genomics Platform"/>
            <consortium name="The Broad Institute Genome Sequencing Center for Infectious Disease"/>
            <person name="Wu L."/>
            <person name="Ma J."/>
        </authorList>
    </citation>
    <scope>NUCLEOTIDE SEQUENCE [LARGE SCALE GENOMIC DNA]</scope>
    <source>
        <strain evidence="2">CCUG 62793</strain>
    </source>
</reference>
<dbReference type="InterPro" id="IPR009752">
    <property type="entry name" value="Phage_Mu_GpJ"/>
</dbReference>
<name>A0ABW5EIP7_9BURK</name>
<accession>A0ABW5EIP7</accession>
<keyword evidence="2" id="KW-1185">Reference proteome</keyword>
<dbReference type="EMBL" id="JBHUIG010000003">
    <property type="protein sequence ID" value="MFD2318015.1"/>
    <property type="molecule type" value="Genomic_DNA"/>
</dbReference>
<evidence type="ECO:0000313" key="1">
    <source>
        <dbReference type="EMBL" id="MFD2318015.1"/>
    </source>
</evidence>
<evidence type="ECO:0000313" key="2">
    <source>
        <dbReference type="Proteomes" id="UP001597287"/>
    </source>
</evidence>
<protein>
    <submittedName>
        <fullName evidence="1">Gp436 family protein</fullName>
    </submittedName>
</protein>
<gene>
    <name evidence="1" type="ORF">ACFSPV_04820</name>
</gene>